<keyword evidence="1" id="KW-0560">Oxidoreductase</keyword>
<dbReference type="EMBL" id="JACHFL010000009">
    <property type="protein sequence ID" value="MBB5364258.1"/>
    <property type="molecule type" value="Genomic_DNA"/>
</dbReference>
<dbReference type="InterPro" id="IPR010195">
    <property type="entry name" value="Uncharacterised_peroxidase-rel"/>
</dbReference>
<keyword evidence="1" id="KW-0575">Peroxidase</keyword>
<gene>
    <name evidence="1" type="ORF">HNQ08_003366</name>
</gene>
<name>A0A7W8NGX9_9DEIO</name>
<dbReference type="InterPro" id="IPR029032">
    <property type="entry name" value="AhpD-like"/>
</dbReference>
<dbReference type="PANTHER" id="PTHR35446:SF2">
    <property type="entry name" value="CARBOXYMUCONOLACTONE DECARBOXYLASE-LIKE DOMAIN-CONTAINING PROTEIN"/>
    <property type="match status" value="1"/>
</dbReference>
<dbReference type="PANTHER" id="PTHR35446">
    <property type="entry name" value="SI:CH211-175M2.5"/>
    <property type="match status" value="1"/>
</dbReference>
<proteinExistence type="predicted"/>
<keyword evidence="2" id="KW-1185">Reference proteome</keyword>
<evidence type="ECO:0000313" key="2">
    <source>
        <dbReference type="Proteomes" id="UP000552709"/>
    </source>
</evidence>
<dbReference type="NCBIfam" id="TIGR01926">
    <property type="entry name" value="peroxid_rel"/>
    <property type="match status" value="1"/>
</dbReference>
<reference evidence="1 2" key="1">
    <citation type="submission" date="2020-08" db="EMBL/GenBank/DDBJ databases">
        <title>Genomic Encyclopedia of Type Strains, Phase IV (KMG-IV): sequencing the most valuable type-strain genomes for metagenomic binning, comparative biology and taxonomic classification.</title>
        <authorList>
            <person name="Goeker M."/>
        </authorList>
    </citation>
    <scope>NUCLEOTIDE SEQUENCE [LARGE SCALE GENOMIC DNA]</scope>
    <source>
        <strain evidence="1 2">DSM 27939</strain>
    </source>
</reference>
<dbReference type="RefSeq" id="WP_184134405.1">
    <property type="nucleotide sequence ID" value="NZ_JACHFL010000009.1"/>
</dbReference>
<sequence>MPWIQTVPYLEATGRLKVLYDRVKGPGNNVDNIMAMHSLRPHSMEGHMALYKAALHHSGNTLPKWLLETLGVWVSSLNSCEYCVEHHFAGLKRLLGDDARADAIRRAVEARDPDAAPLSGGQRQALRYAEKLTLTPSAVSGADVESLREVGFSDGEILEINQVTAYFAYANRTVLGLGCSTDGDVLGLSPGDSDDPDNWNHS</sequence>
<dbReference type="AlphaFoldDB" id="A0A7W8NGX9"/>
<evidence type="ECO:0000313" key="1">
    <source>
        <dbReference type="EMBL" id="MBB5364258.1"/>
    </source>
</evidence>
<dbReference type="SUPFAM" id="SSF69118">
    <property type="entry name" value="AhpD-like"/>
    <property type="match status" value="1"/>
</dbReference>
<accession>A0A7W8NGX9</accession>
<dbReference type="Gene3D" id="1.20.1290.10">
    <property type="entry name" value="AhpD-like"/>
    <property type="match status" value="1"/>
</dbReference>
<protein>
    <submittedName>
        <fullName evidence="1">Putative peroxidase-related enzyme</fullName>
    </submittedName>
</protein>
<dbReference type="Proteomes" id="UP000552709">
    <property type="component" value="Unassembled WGS sequence"/>
</dbReference>
<dbReference type="GO" id="GO:0004601">
    <property type="term" value="F:peroxidase activity"/>
    <property type="evidence" value="ECO:0007669"/>
    <property type="project" value="UniProtKB-KW"/>
</dbReference>
<organism evidence="1 2">
    <name type="scientific">Deinococcus humi</name>
    <dbReference type="NCBI Taxonomy" id="662880"/>
    <lineage>
        <taxon>Bacteria</taxon>
        <taxon>Thermotogati</taxon>
        <taxon>Deinococcota</taxon>
        <taxon>Deinococci</taxon>
        <taxon>Deinococcales</taxon>
        <taxon>Deinococcaceae</taxon>
        <taxon>Deinococcus</taxon>
    </lineage>
</organism>
<comment type="caution">
    <text evidence="1">The sequence shown here is derived from an EMBL/GenBank/DDBJ whole genome shotgun (WGS) entry which is preliminary data.</text>
</comment>